<dbReference type="Gene3D" id="3.30.70.2190">
    <property type="match status" value="1"/>
</dbReference>
<dbReference type="Gene3D" id="3.30.70.2740">
    <property type="match status" value="1"/>
</dbReference>
<dbReference type="RefSeq" id="WP_117327122.1">
    <property type="nucleotide sequence ID" value="NZ_QVTE01000035.1"/>
</dbReference>
<dbReference type="OrthoDB" id="9767256at2"/>
<dbReference type="Pfam" id="PF02913">
    <property type="entry name" value="FAD-oxidase_C"/>
    <property type="match status" value="1"/>
</dbReference>
<keyword evidence="8" id="KW-1185">Reference proteome</keyword>
<evidence type="ECO:0000256" key="5">
    <source>
        <dbReference type="ARBA" id="ARBA00023002"/>
    </source>
</evidence>
<evidence type="ECO:0000256" key="3">
    <source>
        <dbReference type="ARBA" id="ARBA00022630"/>
    </source>
</evidence>
<evidence type="ECO:0000259" key="6">
    <source>
        <dbReference type="PROSITE" id="PS51387"/>
    </source>
</evidence>
<dbReference type="PROSITE" id="PS51387">
    <property type="entry name" value="FAD_PCMH"/>
    <property type="match status" value="1"/>
</dbReference>
<dbReference type="Pfam" id="PF01565">
    <property type="entry name" value="FAD_binding_4"/>
    <property type="match status" value="1"/>
</dbReference>
<proteinExistence type="inferred from homology"/>
<dbReference type="InterPro" id="IPR004113">
    <property type="entry name" value="FAD-bd_oxidored_4_C"/>
</dbReference>
<accession>A0A372LM27</accession>
<comment type="similarity">
    <text evidence="2">Belongs to the FAD-binding oxidoreductase/transferase type 4 family.</text>
</comment>
<reference evidence="7 8" key="1">
    <citation type="submission" date="2018-08" db="EMBL/GenBank/DDBJ databases">
        <title>Bacillus chawlae sp. nov., Bacillus glennii sp. nov., and Bacillus saganii sp. nov. Isolated from the Vehicle Assembly Building at Kennedy Space Center where the Viking Spacecraft were Assembled.</title>
        <authorList>
            <person name="Seuylemezian A."/>
            <person name="Vaishampayan P."/>
        </authorList>
    </citation>
    <scope>NUCLEOTIDE SEQUENCE [LARGE SCALE GENOMIC DNA]</scope>
    <source>
        <strain evidence="7 8">V47-23a</strain>
    </source>
</reference>
<dbReference type="InterPro" id="IPR016169">
    <property type="entry name" value="FAD-bd_PCMH_sub2"/>
</dbReference>
<dbReference type="EMBL" id="QVTE01000035">
    <property type="protein sequence ID" value="RFU68130.1"/>
    <property type="molecule type" value="Genomic_DNA"/>
</dbReference>
<dbReference type="InterPro" id="IPR016164">
    <property type="entry name" value="FAD-linked_Oxase-like_C"/>
</dbReference>
<dbReference type="GO" id="GO:0071949">
    <property type="term" value="F:FAD binding"/>
    <property type="evidence" value="ECO:0007669"/>
    <property type="project" value="InterPro"/>
</dbReference>
<dbReference type="InterPro" id="IPR016171">
    <property type="entry name" value="Vanillyl_alc_oxidase_C-sub2"/>
</dbReference>
<feature type="domain" description="FAD-binding PCMH-type" evidence="6">
    <location>
        <begin position="34"/>
        <end position="214"/>
    </location>
</feature>
<comment type="cofactor">
    <cofactor evidence="1">
        <name>FAD</name>
        <dbReference type="ChEBI" id="CHEBI:57692"/>
    </cofactor>
</comment>
<keyword evidence="4" id="KW-0274">FAD</keyword>
<evidence type="ECO:0000256" key="4">
    <source>
        <dbReference type="ARBA" id="ARBA00022827"/>
    </source>
</evidence>
<dbReference type="SUPFAM" id="SSF56176">
    <property type="entry name" value="FAD-binding/transporter-associated domain-like"/>
    <property type="match status" value="1"/>
</dbReference>
<keyword evidence="5" id="KW-0560">Oxidoreductase</keyword>
<protein>
    <submittedName>
        <fullName evidence="7">FAD-binding protein</fullName>
    </submittedName>
</protein>
<dbReference type="InterPro" id="IPR016167">
    <property type="entry name" value="FAD-bd_PCMH_sub1"/>
</dbReference>
<dbReference type="InterPro" id="IPR016166">
    <property type="entry name" value="FAD-bd_PCMH"/>
</dbReference>
<name>A0A372LM27_9BACI</name>
<sequence length="467" mass="50485">MEQSVLAAIKSIIPEERIFLNLSDRYSYSFDASFGEYLPDIVIQPKNTEEISELVKLANIHSIPVYPRGASTSLSGGPLPVNGGMVLDMSRLKDKLIIDRENLLAIVSPGVITGDIHKQAEAVGLFYPPDPSSSHVSTIGGNLLENSSGPKGLKYGTTKEYVIGLEVVTPTGEIIRTGGKTVKNVTGYDLTRLIVGSEGTLGIITEAVLRLIPKPQERKTLLASFDSLVQSGHAITGILSAGILPSAMELMDNACIRAVENFSPSGLPLNAEAIIIVEVDGHPAAIAEEILKCEELCMKAGAASVRVAQNEDERLSIWKARKMVSPAITQMGPTKISEDATVPRSEIPKMMERLNEIRDKYRLNLVVFGHAGDGNLHPNIITDKRNKEEMKRVEDAVSEIFEAAVQLGGTLSGEHGIGMLKAPYMEMELGVDGLSMMKKIKEAWDPNGILNPGKIFPKAGQKKVVLT</sequence>
<dbReference type="PANTHER" id="PTHR42934:SF2">
    <property type="entry name" value="GLYCOLATE OXIDASE SUBUNIT GLCD"/>
    <property type="match status" value="1"/>
</dbReference>
<dbReference type="Gene3D" id="3.30.43.10">
    <property type="entry name" value="Uridine Diphospho-n-acetylenolpyruvylglucosamine Reductase, domain 2"/>
    <property type="match status" value="1"/>
</dbReference>
<dbReference type="Gene3D" id="3.30.465.10">
    <property type="match status" value="1"/>
</dbReference>
<dbReference type="Proteomes" id="UP000264541">
    <property type="component" value="Unassembled WGS sequence"/>
</dbReference>
<evidence type="ECO:0000256" key="2">
    <source>
        <dbReference type="ARBA" id="ARBA00008000"/>
    </source>
</evidence>
<dbReference type="InterPro" id="IPR036318">
    <property type="entry name" value="FAD-bd_PCMH-like_sf"/>
</dbReference>
<dbReference type="FunFam" id="1.10.45.10:FF:000001">
    <property type="entry name" value="D-lactate dehydrogenase mitochondrial"/>
    <property type="match status" value="1"/>
</dbReference>
<dbReference type="SUPFAM" id="SSF55103">
    <property type="entry name" value="FAD-linked oxidases, C-terminal domain"/>
    <property type="match status" value="1"/>
</dbReference>
<dbReference type="PANTHER" id="PTHR42934">
    <property type="entry name" value="GLYCOLATE OXIDASE SUBUNIT GLCD"/>
    <property type="match status" value="1"/>
</dbReference>
<dbReference type="AlphaFoldDB" id="A0A372LM27"/>
<dbReference type="InterPro" id="IPR006094">
    <property type="entry name" value="Oxid_FAD_bind_N"/>
</dbReference>
<dbReference type="FunFam" id="3.30.70.2740:FF:000001">
    <property type="entry name" value="D-lactate dehydrogenase mitochondrial"/>
    <property type="match status" value="1"/>
</dbReference>
<comment type="caution">
    <text evidence="7">The sequence shown here is derived from an EMBL/GenBank/DDBJ whole genome shotgun (WGS) entry which is preliminary data.</text>
</comment>
<evidence type="ECO:0000256" key="1">
    <source>
        <dbReference type="ARBA" id="ARBA00001974"/>
    </source>
</evidence>
<gene>
    <name evidence="7" type="ORF">D0469_12745</name>
</gene>
<keyword evidence="3" id="KW-0285">Flavoprotein</keyword>
<evidence type="ECO:0000313" key="7">
    <source>
        <dbReference type="EMBL" id="RFU68130.1"/>
    </source>
</evidence>
<dbReference type="Gene3D" id="1.10.45.10">
    <property type="entry name" value="Vanillyl-alcohol Oxidase, Chain A, domain 4"/>
    <property type="match status" value="1"/>
</dbReference>
<dbReference type="GO" id="GO:0016491">
    <property type="term" value="F:oxidoreductase activity"/>
    <property type="evidence" value="ECO:0007669"/>
    <property type="project" value="UniProtKB-KW"/>
</dbReference>
<organism evidence="7 8">
    <name type="scientific">Peribacillus saganii</name>
    <dbReference type="NCBI Taxonomy" id="2303992"/>
    <lineage>
        <taxon>Bacteria</taxon>
        <taxon>Bacillati</taxon>
        <taxon>Bacillota</taxon>
        <taxon>Bacilli</taxon>
        <taxon>Bacillales</taxon>
        <taxon>Bacillaceae</taxon>
        <taxon>Peribacillus</taxon>
    </lineage>
</organism>
<evidence type="ECO:0000313" key="8">
    <source>
        <dbReference type="Proteomes" id="UP000264541"/>
    </source>
</evidence>
<dbReference type="InterPro" id="IPR051914">
    <property type="entry name" value="FAD-linked_OxidoTrans_Type4"/>
</dbReference>